<feature type="region of interest" description="Disordered" evidence="1">
    <location>
        <begin position="1"/>
        <end position="25"/>
    </location>
</feature>
<evidence type="ECO:0000313" key="2">
    <source>
        <dbReference type="EMBL" id="CAI9160959.1"/>
    </source>
</evidence>
<feature type="compositionally biased region" description="Polar residues" evidence="1">
    <location>
        <begin position="1"/>
        <end position="10"/>
    </location>
</feature>
<gene>
    <name evidence="2" type="ORF">MRATA1EN1_LOCUS9921</name>
</gene>
<dbReference type="EMBL" id="OX459938">
    <property type="protein sequence ID" value="CAI9160959.1"/>
    <property type="molecule type" value="Genomic_DNA"/>
</dbReference>
<proteinExistence type="predicted"/>
<feature type="region of interest" description="Disordered" evidence="1">
    <location>
        <begin position="55"/>
        <end position="83"/>
    </location>
</feature>
<sequence length="83" mass="9020">MSPRLGTNHQPVGPESHLGAASKSHTLRPFLMETAASERACTDSRVRNPRIHLLYEDGASSHTPITTDTPAASQDVKSSKVRR</sequence>
<feature type="compositionally biased region" description="Polar residues" evidence="1">
    <location>
        <begin position="60"/>
        <end position="76"/>
    </location>
</feature>
<reference evidence="2" key="1">
    <citation type="submission" date="2023-04" db="EMBL/GenBank/DDBJ databases">
        <authorList>
            <consortium name="ELIXIR-Norway"/>
        </authorList>
    </citation>
    <scope>NUCLEOTIDE SEQUENCE [LARGE SCALE GENOMIC DNA]</scope>
</reference>
<evidence type="ECO:0000256" key="1">
    <source>
        <dbReference type="SAM" id="MobiDB-lite"/>
    </source>
</evidence>
<keyword evidence="3" id="KW-1185">Reference proteome</keyword>
<name>A0ABN8YHP3_RANTA</name>
<dbReference type="Proteomes" id="UP001176941">
    <property type="component" value="Chromosome 2"/>
</dbReference>
<organism evidence="2 3">
    <name type="scientific">Rangifer tarandus platyrhynchus</name>
    <name type="common">Svalbard reindeer</name>
    <dbReference type="NCBI Taxonomy" id="3082113"/>
    <lineage>
        <taxon>Eukaryota</taxon>
        <taxon>Metazoa</taxon>
        <taxon>Chordata</taxon>
        <taxon>Craniata</taxon>
        <taxon>Vertebrata</taxon>
        <taxon>Euteleostomi</taxon>
        <taxon>Mammalia</taxon>
        <taxon>Eutheria</taxon>
        <taxon>Laurasiatheria</taxon>
        <taxon>Artiodactyla</taxon>
        <taxon>Ruminantia</taxon>
        <taxon>Pecora</taxon>
        <taxon>Cervidae</taxon>
        <taxon>Odocoileinae</taxon>
        <taxon>Rangifer</taxon>
    </lineage>
</organism>
<protein>
    <submittedName>
        <fullName evidence="2">Uncharacterized protein</fullName>
    </submittedName>
</protein>
<evidence type="ECO:0000313" key="3">
    <source>
        <dbReference type="Proteomes" id="UP001176941"/>
    </source>
</evidence>
<accession>A0ABN8YHP3</accession>